<accession>X0V608</accession>
<evidence type="ECO:0000313" key="1">
    <source>
        <dbReference type="EMBL" id="GAG13629.1"/>
    </source>
</evidence>
<sequence length="188" mass="22649">KYVENLLELLFLLADHTVNNTFEIKDNPFNNEILNRNTFNILKQGWNTIIDKDYLIKLEQNLHIPFKDFKLETYSYNIINYIYKFLQKKYIVNGKGIGIYSKYLINRNSELRNLKNINYLSWNCAFQLLVWNPQPKTDLRIIIEELYKLSANQRDFYNNLIKVLGQEYKDDIKDIIFCVYPLLNYKPD</sequence>
<protein>
    <submittedName>
        <fullName evidence="1">Uncharacterized protein</fullName>
    </submittedName>
</protein>
<dbReference type="EMBL" id="BARS01021092">
    <property type="protein sequence ID" value="GAG13629.1"/>
    <property type="molecule type" value="Genomic_DNA"/>
</dbReference>
<organism evidence="1">
    <name type="scientific">marine sediment metagenome</name>
    <dbReference type="NCBI Taxonomy" id="412755"/>
    <lineage>
        <taxon>unclassified sequences</taxon>
        <taxon>metagenomes</taxon>
        <taxon>ecological metagenomes</taxon>
    </lineage>
</organism>
<comment type="caution">
    <text evidence="1">The sequence shown here is derived from an EMBL/GenBank/DDBJ whole genome shotgun (WGS) entry which is preliminary data.</text>
</comment>
<dbReference type="AlphaFoldDB" id="X0V608"/>
<proteinExistence type="predicted"/>
<gene>
    <name evidence="1" type="ORF">S01H1_33925</name>
</gene>
<name>X0V608_9ZZZZ</name>
<feature type="non-terminal residue" evidence="1">
    <location>
        <position position="1"/>
    </location>
</feature>
<reference evidence="1" key="1">
    <citation type="journal article" date="2014" name="Front. Microbiol.">
        <title>High frequency of phylogenetically diverse reductive dehalogenase-homologous genes in deep subseafloor sedimentary metagenomes.</title>
        <authorList>
            <person name="Kawai M."/>
            <person name="Futagami T."/>
            <person name="Toyoda A."/>
            <person name="Takaki Y."/>
            <person name="Nishi S."/>
            <person name="Hori S."/>
            <person name="Arai W."/>
            <person name="Tsubouchi T."/>
            <person name="Morono Y."/>
            <person name="Uchiyama I."/>
            <person name="Ito T."/>
            <person name="Fujiyama A."/>
            <person name="Inagaki F."/>
            <person name="Takami H."/>
        </authorList>
    </citation>
    <scope>NUCLEOTIDE SEQUENCE</scope>
    <source>
        <strain evidence="1">Expedition CK06-06</strain>
    </source>
</reference>